<feature type="signal peptide" evidence="8">
    <location>
        <begin position="1"/>
        <end position="21"/>
    </location>
</feature>
<evidence type="ECO:0000313" key="10">
    <source>
        <dbReference type="EMBL" id="AQM58399.1"/>
    </source>
</evidence>
<evidence type="ECO:0000256" key="8">
    <source>
        <dbReference type="SAM" id="SignalP"/>
    </source>
</evidence>
<dbReference type="FunFam" id="2.40.10.10:FF:000015">
    <property type="entry name" value="Atrial natriuretic peptide-converting enzyme"/>
    <property type="match status" value="1"/>
</dbReference>
<dbReference type="PRINTS" id="PR00722">
    <property type="entry name" value="CHYMOTRYPSIN"/>
</dbReference>
<keyword evidence="8" id="KW-0732">Signal</keyword>
<organism evidence="10">
    <name type="scientific">Pristhesancus plagipennis</name>
    <name type="common">Common assassin bug</name>
    <dbReference type="NCBI Taxonomy" id="1955184"/>
    <lineage>
        <taxon>Eukaryota</taxon>
        <taxon>Metazoa</taxon>
        <taxon>Ecdysozoa</taxon>
        <taxon>Arthropoda</taxon>
        <taxon>Hexapoda</taxon>
        <taxon>Insecta</taxon>
        <taxon>Pterygota</taxon>
        <taxon>Neoptera</taxon>
        <taxon>Paraneoptera</taxon>
        <taxon>Hemiptera</taxon>
        <taxon>Heteroptera</taxon>
        <taxon>Panheteroptera</taxon>
        <taxon>Cimicomorpha</taxon>
        <taxon>Reduviidae</taxon>
        <taxon>Harpactorinae</taxon>
        <taxon>Harpactorini</taxon>
        <taxon>Pristhesancus</taxon>
    </lineage>
</organism>
<dbReference type="SMART" id="SM00020">
    <property type="entry name" value="Tryp_SPc"/>
    <property type="match status" value="1"/>
</dbReference>
<dbReference type="InterPro" id="IPR001314">
    <property type="entry name" value="Peptidase_S1A"/>
</dbReference>
<dbReference type="PROSITE" id="PS50240">
    <property type="entry name" value="TRYPSIN_DOM"/>
    <property type="match status" value="1"/>
</dbReference>
<proteinExistence type="evidence at transcript level"/>
<dbReference type="GO" id="GO:0006508">
    <property type="term" value="P:proteolysis"/>
    <property type="evidence" value="ECO:0007669"/>
    <property type="project" value="UniProtKB-KW"/>
</dbReference>
<accession>A0A1Q1NPG6</accession>
<evidence type="ECO:0000256" key="1">
    <source>
        <dbReference type="ARBA" id="ARBA00004613"/>
    </source>
</evidence>
<dbReference type="AlphaFoldDB" id="A0A1Q1NPG6"/>
<feature type="domain" description="Peptidase S1" evidence="9">
    <location>
        <begin position="51"/>
        <end position="286"/>
    </location>
</feature>
<dbReference type="GO" id="GO:0004252">
    <property type="term" value="F:serine-type endopeptidase activity"/>
    <property type="evidence" value="ECO:0007669"/>
    <property type="project" value="InterPro"/>
</dbReference>
<dbReference type="Pfam" id="PF00089">
    <property type="entry name" value="Trypsin"/>
    <property type="match status" value="1"/>
</dbReference>
<dbReference type="InterPro" id="IPR009003">
    <property type="entry name" value="Peptidase_S1_PA"/>
</dbReference>
<dbReference type="CDD" id="cd00190">
    <property type="entry name" value="Tryp_SPc"/>
    <property type="match status" value="1"/>
</dbReference>
<evidence type="ECO:0000259" key="9">
    <source>
        <dbReference type="PROSITE" id="PS50240"/>
    </source>
</evidence>
<keyword evidence="3 7" id="KW-0645">Protease</keyword>
<evidence type="ECO:0000256" key="3">
    <source>
        <dbReference type="ARBA" id="ARBA00022670"/>
    </source>
</evidence>
<dbReference type="Gene3D" id="2.40.10.10">
    <property type="entry name" value="Trypsin-like serine proteases"/>
    <property type="match status" value="1"/>
</dbReference>
<name>A0A1Q1NPG6_PRIPG</name>
<keyword evidence="5 7" id="KW-0720">Serine protease</keyword>
<dbReference type="PROSITE" id="PS00135">
    <property type="entry name" value="TRYPSIN_SER"/>
    <property type="match status" value="1"/>
</dbReference>
<dbReference type="InterPro" id="IPR018114">
    <property type="entry name" value="TRYPSIN_HIS"/>
</dbReference>
<evidence type="ECO:0000256" key="2">
    <source>
        <dbReference type="ARBA" id="ARBA00022525"/>
    </source>
</evidence>
<keyword evidence="4 7" id="KW-0378">Hydrolase</keyword>
<dbReference type="InterPro" id="IPR033116">
    <property type="entry name" value="TRYPSIN_SER"/>
</dbReference>
<evidence type="ECO:0000256" key="7">
    <source>
        <dbReference type="RuleBase" id="RU363034"/>
    </source>
</evidence>
<evidence type="ECO:0000256" key="4">
    <source>
        <dbReference type="ARBA" id="ARBA00022801"/>
    </source>
</evidence>
<reference evidence="10" key="1">
    <citation type="journal article" date="2017" name="Mol. Cell. Proteomics">
        <title>Melt with this kiss: Paralysing and liquefying venom of the assassin bug Pristhesancus plagipennis (Hemiptera: Reduviidae).</title>
        <authorList>
            <person name="Walker A.A."/>
            <person name="Madio B."/>
            <person name="Jin J."/>
            <person name="Undheim E.A."/>
            <person name="Fry B.G."/>
            <person name="King G.F."/>
        </authorList>
    </citation>
    <scope>NUCLEOTIDE SEQUENCE</scope>
    <source>
        <tissue evidence="10">Venom/labial gland</tissue>
    </source>
</reference>
<keyword evidence="2" id="KW-0964">Secreted</keyword>
<dbReference type="PROSITE" id="PS00134">
    <property type="entry name" value="TRYPSIN_HIS"/>
    <property type="match status" value="1"/>
</dbReference>
<sequence length="298" mass="33018">MKFLNIYFVVISVISLRAAAAEEDSSEYGVIPGARGTTCPCGHLNKNQARIIGGGITEPNEFPFMAGIRTEKSPFVFCGGVIISAFHVLTAAHCTDARPNERLKVIVGDHDVYNPRDNSHAVELSVKKIIEHERFDKKGEMEDDIAILVTEKIAFNNFITPICFPNEKVNLVGQTVKVLGWGKISPHGPYSEVLRKVNLHVVDIEECDEYFNAIDKIAHSQICTKTPHADSCQGDSGGPLIWRDPATNRYTLVGIISFGDLCSNEDAPAVNTDVYFHRDWIKQKMAETRPNGRTCSKN</sequence>
<dbReference type="PANTHER" id="PTHR24252">
    <property type="entry name" value="ACROSIN-RELATED"/>
    <property type="match status" value="1"/>
</dbReference>
<dbReference type="SUPFAM" id="SSF50494">
    <property type="entry name" value="Trypsin-like serine proteases"/>
    <property type="match status" value="1"/>
</dbReference>
<protein>
    <submittedName>
        <fullName evidence="10">Venom s1 protease 21</fullName>
    </submittedName>
</protein>
<dbReference type="GO" id="GO:0005576">
    <property type="term" value="C:extracellular region"/>
    <property type="evidence" value="ECO:0007669"/>
    <property type="project" value="UniProtKB-SubCell"/>
</dbReference>
<dbReference type="EMBL" id="KX459648">
    <property type="protein sequence ID" value="AQM58399.1"/>
    <property type="molecule type" value="mRNA"/>
</dbReference>
<dbReference type="InterPro" id="IPR001254">
    <property type="entry name" value="Trypsin_dom"/>
</dbReference>
<dbReference type="InterPro" id="IPR043504">
    <property type="entry name" value="Peptidase_S1_PA_chymotrypsin"/>
</dbReference>
<comment type="subcellular location">
    <subcellularLocation>
        <location evidence="1">Secreted</location>
    </subcellularLocation>
</comment>
<dbReference type="PANTHER" id="PTHR24252:SF7">
    <property type="entry name" value="HYALIN"/>
    <property type="match status" value="1"/>
</dbReference>
<evidence type="ECO:0000256" key="6">
    <source>
        <dbReference type="ARBA" id="ARBA00023157"/>
    </source>
</evidence>
<keyword evidence="6" id="KW-1015">Disulfide bond</keyword>
<feature type="chain" id="PRO_5012478925" evidence="8">
    <location>
        <begin position="22"/>
        <end position="298"/>
    </location>
</feature>
<evidence type="ECO:0000256" key="5">
    <source>
        <dbReference type="ARBA" id="ARBA00022825"/>
    </source>
</evidence>